<name>U5PXX8_BPGRA</name>
<gene>
    <name evidence="2" type="ORF">Grass_177</name>
</gene>
<dbReference type="EMBL" id="KF669652">
    <property type="protein sequence ID" value="AGY47442.1"/>
    <property type="molecule type" value="Genomic_DNA"/>
</dbReference>
<dbReference type="Proteomes" id="UP000017648">
    <property type="component" value="Segment"/>
</dbReference>
<feature type="transmembrane region" description="Helical" evidence="1">
    <location>
        <begin position="6"/>
        <end position="32"/>
    </location>
</feature>
<evidence type="ECO:0000313" key="2">
    <source>
        <dbReference type="EMBL" id="AGY47442.1"/>
    </source>
</evidence>
<keyword evidence="1" id="KW-1133">Transmembrane helix</keyword>
<proteinExistence type="predicted"/>
<organismHost>
    <name type="scientific">Bacillus subtilis</name>
    <dbReference type="NCBI Taxonomy" id="1423"/>
</organismHost>
<evidence type="ECO:0000256" key="1">
    <source>
        <dbReference type="SAM" id="Phobius"/>
    </source>
</evidence>
<dbReference type="RefSeq" id="YP_008771543.1">
    <property type="nucleotide sequence ID" value="NC_022771.1"/>
</dbReference>
<sequence length="40" mass="4449">MEDLSIALFMIFCTPLGWAGIFIFGLAASFVIKAWRGVKK</sequence>
<protein>
    <submittedName>
        <fullName evidence="2">Uncharacterized protein</fullName>
    </submittedName>
</protein>
<reference evidence="2 3" key="1">
    <citation type="journal article" date="2013" name="Genome Announc.">
        <title>Complete Genome of Bacillus subtilis Myophage Grass.</title>
        <authorList>
            <person name="Miller S.Y."/>
            <person name="Colquhoun J.M."/>
            <person name="Perl A.L."/>
            <person name="Chamakura K.R."/>
            <person name="Kuty Everett G.F."/>
        </authorList>
    </citation>
    <scope>NUCLEOTIDE SEQUENCE [LARGE SCALE GENOMIC DNA]</scope>
</reference>
<dbReference type="GeneID" id="17960101"/>
<keyword evidence="1" id="KW-0472">Membrane</keyword>
<accession>U5PXX8</accession>
<organism evidence="2 3">
    <name type="scientific">Bacillus phage Grass</name>
    <dbReference type="NCBI Taxonomy" id="1406785"/>
    <lineage>
        <taxon>Viruses</taxon>
        <taxon>Duplodnaviria</taxon>
        <taxon>Heunggongvirae</taxon>
        <taxon>Uroviricota</taxon>
        <taxon>Caudoviricetes</taxon>
        <taxon>Herelleviridae</taxon>
        <taxon>Bastillevirinae</taxon>
        <taxon>Nitunavirus</taxon>
        <taxon>Nitunavirus grass</taxon>
    </lineage>
</organism>
<evidence type="ECO:0000313" key="3">
    <source>
        <dbReference type="Proteomes" id="UP000017648"/>
    </source>
</evidence>
<keyword evidence="1" id="KW-0812">Transmembrane</keyword>
<dbReference type="KEGG" id="vg:17960101"/>
<keyword evidence="3" id="KW-1185">Reference proteome</keyword>